<keyword evidence="3" id="KW-1185">Reference proteome</keyword>
<dbReference type="OrthoDB" id="10592402at2759"/>
<evidence type="ECO:0000313" key="3">
    <source>
        <dbReference type="Proteomes" id="UP000499080"/>
    </source>
</evidence>
<feature type="compositionally biased region" description="Basic and acidic residues" evidence="1">
    <location>
        <begin position="64"/>
        <end position="84"/>
    </location>
</feature>
<comment type="caution">
    <text evidence="2">The sequence shown here is derived from an EMBL/GenBank/DDBJ whole genome shotgun (WGS) entry which is preliminary data.</text>
</comment>
<dbReference type="Proteomes" id="UP000499080">
    <property type="component" value="Unassembled WGS sequence"/>
</dbReference>
<organism evidence="2 3">
    <name type="scientific">Araneus ventricosus</name>
    <name type="common">Orbweaver spider</name>
    <name type="synonym">Epeira ventricosa</name>
    <dbReference type="NCBI Taxonomy" id="182803"/>
    <lineage>
        <taxon>Eukaryota</taxon>
        <taxon>Metazoa</taxon>
        <taxon>Ecdysozoa</taxon>
        <taxon>Arthropoda</taxon>
        <taxon>Chelicerata</taxon>
        <taxon>Arachnida</taxon>
        <taxon>Araneae</taxon>
        <taxon>Araneomorphae</taxon>
        <taxon>Entelegynae</taxon>
        <taxon>Araneoidea</taxon>
        <taxon>Araneidae</taxon>
        <taxon>Araneus</taxon>
    </lineage>
</organism>
<feature type="compositionally biased region" description="Basic and acidic residues" evidence="1">
    <location>
        <begin position="1"/>
        <end position="10"/>
    </location>
</feature>
<protein>
    <submittedName>
        <fullName evidence="2">Uncharacterized protein</fullName>
    </submittedName>
</protein>
<gene>
    <name evidence="2" type="ORF">AVEN_37903_1</name>
</gene>
<name>A0A4Y2QGJ8_ARAVE</name>
<feature type="compositionally biased region" description="Polar residues" evidence="1">
    <location>
        <begin position="13"/>
        <end position="31"/>
    </location>
</feature>
<evidence type="ECO:0000313" key="2">
    <source>
        <dbReference type="EMBL" id="GBN62046.1"/>
    </source>
</evidence>
<dbReference type="EMBL" id="BGPR01299077">
    <property type="protein sequence ID" value="GBN62046.1"/>
    <property type="molecule type" value="Genomic_DNA"/>
</dbReference>
<evidence type="ECO:0000256" key="1">
    <source>
        <dbReference type="SAM" id="MobiDB-lite"/>
    </source>
</evidence>
<reference evidence="2 3" key="1">
    <citation type="journal article" date="2019" name="Sci. Rep.">
        <title>Orb-weaving spider Araneus ventricosus genome elucidates the spidroin gene catalogue.</title>
        <authorList>
            <person name="Kono N."/>
            <person name="Nakamura H."/>
            <person name="Ohtoshi R."/>
            <person name="Moran D.A.P."/>
            <person name="Shinohara A."/>
            <person name="Yoshida Y."/>
            <person name="Fujiwara M."/>
            <person name="Mori M."/>
            <person name="Tomita M."/>
            <person name="Arakawa K."/>
        </authorList>
    </citation>
    <scope>NUCLEOTIDE SEQUENCE [LARGE SCALE GENOMIC DNA]</scope>
</reference>
<feature type="compositionally biased region" description="Polar residues" evidence="1">
    <location>
        <begin position="39"/>
        <end position="49"/>
    </location>
</feature>
<feature type="region of interest" description="Disordered" evidence="1">
    <location>
        <begin position="1"/>
        <end position="99"/>
    </location>
</feature>
<proteinExistence type="predicted"/>
<dbReference type="AlphaFoldDB" id="A0A4Y2QGJ8"/>
<accession>A0A4Y2QGJ8</accession>
<feature type="compositionally biased region" description="Acidic residues" evidence="1">
    <location>
        <begin position="87"/>
        <end position="99"/>
    </location>
</feature>
<sequence>MQRFMDREIGRPVSNQSVLGETGHSVSTSISEYWENDVIPSSQADQSGGSPLRNPPVFENTDDSIIRSKRTDASADDSVKKQNVDSDTMEDDNIPDPDA</sequence>